<dbReference type="CDD" id="cd01043">
    <property type="entry name" value="DPS"/>
    <property type="match status" value="1"/>
</dbReference>
<dbReference type="Gene3D" id="1.20.1260.10">
    <property type="match status" value="1"/>
</dbReference>
<dbReference type="SUPFAM" id="SSF47240">
    <property type="entry name" value="Ferritin-like"/>
    <property type="match status" value="1"/>
</dbReference>
<gene>
    <name evidence="4" type="ORF">ACFSUF_05245</name>
</gene>
<dbReference type="Pfam" id="PF00210">
    <property type="entry name" value="Ferritin"/>
    <property type="match status" value="1"/>
</dbReference>
<evidence type="ECO:0000313" key="4">
    <source>
        <dbReference type="EMBL" id="MFD2611826.1"/>
    </source>
</evidence>
<keyword evidence="5" id="KW-1185">Reference proteome</keyword>
<reference evidence="5" key="1">
    <citation type="journal article" date="2019" name="Int. J. Syst. Evol. Microbiol.">
        <title>The Global Catalogue of Microorganisms (GCM) 10K type strain sequencing project: providing services to taxonomists for standard genome sequencing and annotation.</title>
        <authorList>
            <consortium name="The Broad Institute Genomics Platform"/>
            <consortium name="The Broad Institute Genome Sequencing Center for Infectious Disease"/>
            <person name="Wu L."/>
            <person name="Ma J."/>
        </authorList>
    </citation>
    <scope>NUCLEOTIDE SEQUENCE [LARGE SCALE GENOMIC DNA]</scope>
    <source>
        <strain evidence="5">KCTC 3950</strain>
    </source>
</reference>
<evidence type="ECO:0000256" key="1">
    <source>
        <dbReference type="ARBA" id="ARBA00009497"/>
    </source>
</evidence>
<dbReference type="PANTHER" id="PTHR42932:SF1">
    <property type="entry name" value="GENERAL STRESS PROTEIN 20U"/>
    <property type="match status" value="1"/>
</dbReference>
<dbReference type="PANTHER" id="PTHR42932">
    <property type="entry name" value="GENERAL STRESS PROTEIN 20U"/>
    <property type="match status" value="1"/>
</dbReference>
<name>A0ABW5PA23_9BACL</name>
<dbReference type="Proteomes" id="UP001597541">
    <property type="component" value="Unassembled WGS sequence"/>
</dbReference>
<dbReference type="PIRSF" id="PIRSF005900">
    <property type="entry name" value="Dps"/>
    <property type="match status" value="1"/>
</dbReference>
<proteinExistence type="inferred from homology"/>
<accession>A0ABW5PA23</accession>
<comment type="similarity">
    <text evidence="1 2">Belongs to the Dps family.</text>
</comment>
<dbReference type="InterPro" id="IPR009078">
    <property type="entry name" value="Ferritin-like_SF"/>
</dbReference>
<dbReference type="EMBL" id="JBHUME010000005">
    <property type="protein sequence ID" value="MFD2611826.1"/>
    <property type="molecule type" value="Genomic_DNA"/>
</dbReference>
<dbReference type="PRINTS" id="PR01346">
    <property type="entry name" value="HELNAPAPROT"/>
</dbReference>
<protein>
    <submittedName>
        <fullName evidence="4">Dps family protein</fullName>
    </submittedName>
</protein>
<evidence type="ECO:0000256" key="2">
    <source>
        <dbReference type="RuleBase" id="RU003875"/>
    </source>
</evidence>
<comment type="caution">
    <text evidence="4">The sequence shown here is derived from an EMBL/GenBank/DDBJ whole genome shotgun (WGS) entry which is preliminary data.</text>
</comment>
<dbReference type="InterPro" id="IPR012347">
    <property type="entry name" value="Ferritin-like"/>
</dbReference>
<dbReference type="PROSITE" id="PS00819">
    <property type="entry name" value="DPS_2"/>
    <property type="match status" value="1"/>
</dbReference>
<organism evidence="4 5">
    <name type="scientific">Paenibacillus gansuensis</name>
    <dbReference type="NCBI Taxonomy" id="306542"/>
    <lineage>
        <taxon>Bacteria</taxon>
        <taxon>Bacillati</taxon>
        <taxon>Bacillota</taxon>
        <taxon>Bacilli</taxon>
        <taxon>Bacillales</taxon>
        <taxon>Paenibacillaceae</taxon>
        <taxon>Paenibacillus</taxon>
    </lineage>
</organism>
<dbReference type="InterPro" id="IPR008331">
    <property type="entry name" value="Ferritin_DPS_dom"/>
</dbReference>
<sequence length="155" mass="17753">MPTKTKNVNTLEEALNQQVANFSVMYMKLHHYHWFVTGPTFFSLHPKFEEMYNEVTLHLDALAERMLGLGYKPASRLQDVLKAATINEAEGGESAEEMVNQVVADFTQLCDELKEAITMAEEDKEDDATADMLTEFKLALEKHVYMMNNFLGKKR</sequence>
<dbReference type="InterPro" id="IPR023188">
    <property type="entry name" value="DPS_DNA-bd_CS"/>
</dbReference>
<evidence type="ECO:0000259" key="3">
    <source>
        <dbReference type="Pfam" id="PF00210"/>
    </source>
</evidence>
<dbReference type="RefSeq" id="WP_377600834.1">
    <property type="nucleotide sequence ID" value="NZ_JBHUME010000005.1"/>
</dbReference>
<dbReference type="InterPro" id="IPR002177">
    <property type="entry name" value="DPS_DNA-bd"/>
</dbReference>
<feature type="domain" description="Ferritin/DPS" evidence="3">
    <location>
        <begin position="13"/>
        <end position="153"/>
    </location>
</feature>
<dbReference type="PROSITE" id="PS00818">
    <property type="entry name" value="DPS_1"/>
    <property type="match status" value="1"/>
</dbReference>
<evidence type="ECO:0000313" key="5">
    <source>
        <dbReference type="Proteomes" id="UP001597541"/>
    </source>
</evidence>